<dbReference type="PANTHER" id="PTHR33495">
    <property type="entry name" value="ANTI-SIGMA FACTOR ANTAGONIST TM_1081-RELATED-RELATED"/>
    <property type="match status" value="1"/>
</dbReference>
<dbReference type="Gene3D" id="3.30.750.24">
    <property type="entry name" value="STAS domain"/>
    <property type="match status" value="1"/>
</dbReference>
<dbReference type="PROSITE" id="PS50801">
    <property type="entry name" value="STAS"/>
    <property type="match status" value="1"/>
</dbReference>
<dbReference type="InterPro" id="IPR036513">
    <property type="entry name" value="STAS_dom_sf"/>
</dbReference>
<name>A0A0P7ZUT4_9CYAN</name>
<dbReference type="GO" id="GO:0043856">
    <property type="term" value="F:anti-sigma factor antagonist activity"/>
    <property type="evidence" value="ECO:0007669"/>
    <property type="project" value="TreeGrafter"/>
</dbReference>
<dbReference type="SUPFAM" id="SSF52091">
    <property type="entry name" value="SpoIIaa-like"/>
    <property type="match status" value="1"/>
</dbReference>
<evidence type="ECO:0000313" key="3">
    <source>
        <dbReference type="Proteomes" id="UP000050465"/>
    </source>
</evidence>
<reference evidence="2 3" key="1">
    <citation type="submission" date="2015-09" db="EMBL/GenBank/DDBJ databases">
        <title>Identification and resolution of microdiversity through metagenomic sequencing of parallel consortia.</title>
        <authorList>
            <person name="Nelson W.C."/>
            <person name="Romine M.F."/>
            <person name="Lindemann S.R."/>
        </authorList>
    </citation>
    <scope>NUCLEOTIDE SEQUENCE [LARGE SCALE GENOMIC DNA]</scope>
    <source>
        <strain evidence="2">Ana</strain>
    </source>
</reference>
<organism evidence="2 3">
    <name type="scientific">Phormidesmis priestleyi Ana</name>
    <dbReference type="NCBI Taxonomy" id="1666911"/>
    <lineage>
        <taxon>Bacteria</taxon>
        <taxon>Bacillati</taxon>
        <taxon>Cyanobacteriota</taxon>
        <taxon>Cyanophyceae</taxon>
        <taxon>Leptolyngbyales</taxon>
        <taxon>Leptolyngbyaceae</taxon>
        <taxon>Phormidesmis</taxon>
    </lineage>
</organism>
<proteinExistence type="predicted"/>
<dbReference type="InterPro" id="IPR002645">
    <property type="entry name" value="STAS_dom"/>
</dbReference>
<sequence>MLASSPSVTAPSATVVYLSGVLNAESAAEFERKLISAMRCDRSNEVVVDMSQVESLDNGGLLPFMSALNAVRSESKDLSICSAPPAIRIVFELTQLDRIFTMVEHSPAAVAA</sequence>
<accession>A0A0P7ZUT4</accession>
<dbReference type="Proteomes" id="UP000050465">
    <property type="component" value="Unassembled WGS sequence"/>
</dbReference>
<comment type="caution">
    <text evidence="2">The sequence shown here is derived from an EMBL/GenBank/DDBJ whole genome shotgun (WGS) entry which is preliminary data.</text>
</comment>
<feature type="domain" description="STAS" evidence="1">
    <location>
        <begin position="3"/>
        <end position="112"/>
    </location>
</feature>
<dbReference type="CDD" id="cd07043">
    <property type="entry name" value="STAS_anti-anti-sigma_factors"/>
    <property type="match status" value="1"/>
</dbReference>
<dbReference type="STRING" id="1666911.HLUCCA11_02855"/>
<evidence type="ECO:0000259" key="1">
    <source>
        <dbReference type="PROSITE" id="PS50801"/>
    </source>
</evidence>
<dbReference type="PANTHER" id="PTHR33495:SF2">
    <property type="entry name" value="ANTI-SIGMA FACTOR ANTAGONIST TM_1081-RELATED"/>
    <property type="match status" value="1"/>
</dbReference>
<evidence type="ECO:0000313" key="2">
    <source>
        <dbReference type="EMBL" id="KPQ37396.1"/>
    </source>
</evidence>
<dbReference type="Pfam" id="PF01740">
    <property type="entry name" value="STAS"/>
    <property type="match status" value="1"/>
</dbReference>
<dbReference type="AlphaFoldDB" id="A0A0P7ZUT4"/>
<dbReference type="EMBL" id="LJZR01000002">
    <property type="protein sequence ID" value="KPQ37396.1"/>
    <property type="molecule type" value="Genomic_DNA"/>
</dbReference>
<gene>
    <name evidence="2" type="primary">rsbV</name>
    <name evidence="2" type="ORF">HLUCCA11_02855</name>
</gene>
<protein>
    <submittedName>
        <fullName evidence="2">Anti-sigma B factor antagonist</fullName>
    </submittedName>
</protein>